<evidence type="ECO:0000256" key="1">
    <source>
        <dbReference type="SAM" id="MobiDB-lite"/>
    </source>
</evidence>
<evidence type="ECO:0000313" key="2">
    <source>
        <dbReference type="EMBL" id="KAJ7037613.1"/>
    </source>
</evidence>
<comment type="caution">
    <text evidence="2">The sequence shown here is derived from an EMBL/GenBank/DDBJ whole genome shotgun (WGS) entry which is preliminary data.</text>
</comment>
<gene>
    <name evidence="2" type="ORF">C8F04DRAFT_1232473</name>
</gene>
<feature type="region of interest" description="Disordered" evidence="1">
    <location>
        <begin position="367"/>
        <end position="446"/>
    </location>
</feature>
<proteinExistence type="predicted"/>
<reference evidence="2" key="1">
    <citation type="submission" date="2023-03" db="EMBL/GenBank/DDBJ databases">
        <title>Massive genome expansion in bonnet fungi (Mycena s.s.) driven by repeated elements and novel gene families across ecological guilds.</title>
        <authorList>
            <consortium name="Lawrence Berkeley National Laboratory"/>
            <person name="Harder C.B."/>
            <person name="Miyauchi S."/>
            <person name="Viragh M."/>
            <person name="Kuo A."/>
            <person name="Thoen E."/>
            <person name="Andreopoulos B."/>
            <person name="Lu D."/>
            <person name="Skrede I."/>
            <person name="Drula E."/>
            <person name="Henrissat B."/>
            <person name="Morin E."/>
            <person name="Kohler A."/>
            <person name="Barry K."/>
            <person name="LaButti K."/>
            <person name="Morin E."/>
            <person name="Salamov A."/>
            <person name="Lipzen A."/>
            <person name="Mereny Z."/>
            <person name="Hegedus B."/>
            <person name="Baldrian P."/>
            <person name="Stursova M."/>
            <person name="Weitz H."/>
            <person name="Taylor A."/>
            <person name="Grigoriev I.V."/>
            <person name="Nagy L.G."/>
            <person name="Martin F."/>
            <person name="Kauserud H."/>
        </authorList>
    </citation>
    <scope>NUCLEOTIDE SEQUENCE</scope>
    <source>
        <strain evidence="2">CBHHK200</strain>
    </source>
</reference>
<organism evidence="2 3">
    <name type="scientific">Mycena alexandri</name>
    <dbReference type="NCBI Taxonomy" id="1745969"/>
    <lineage>
        <taxon>Eukaryota</taxon>
        <taxon>Fungi</taxon>
        <taxon>Dikarya</taxon>
        <taxon>Basidiomycota</taxon>
        <taxon>Agaricomycotina</taxon>
        <taxon>Agaricomycetes</taxon>
        <taxon>Agaricomycetidae</taxon>
        <taxon>Agaricales</taxon>
        <taxon>Marasmiineae</taxon>
        <taxon>Mycenaceae</taxon>
        <taxon>Mycena</taxon>
    </lineage>
</organism>
<dbReference type="AlphaFoldDB" id="A0AAD6X3H4"/>
<sequence>MERHTPPTLYNNHYTIHRWMAQNEDSPMELIWDDSAQYIEDRNRRSTGPKYFGREARSRWAGNLPCPTFVYGIHASLNSPTPRFTGFGVVENFPGDNPGPNTRYQGSHPINRRASSGTSNSDDSRRFGDTPGQEDELRHRAMASRDRDRFADEPYLDNAQRMRDSNRRHPYNNYDGNRNRGSHAANAEYANNRGNRAPPPPPTLRQARTGLPDPTRTIDNPDLALAPRGPDGHPQSEWAIRQANTTTVEHDDCPNPNPNYANVEEERIARVREKPLAAGNISQPDWREGNPRLLGRFYRLQIHTLEQAYNLVSFLDVGQQEAFEWFTLIVGNLAAFPRNFRTEGEAYLMRYQQDIDKAWWVTTTGITRPPRHERHPNLYKSPRAMAGGSRNAAGSSSGSSYEYSGGAPSSESSNASERPPNPLTRNYGPRANAEGQPQTGNSAPERAREYGPMYAFGTTAHVRPAPSTMDVVTHDTTPISLDDGRGYLGSSPPNPIDKRPANAGEPDSGLTVNSCWTAGDIVRRYMRTHPSMWARGVRGALGRLATSMGESPNVHDVLAHHTGLALSPNERRTNAHQHRVFSLATTGLFSVEGLYAHILRLGEYPLATLPLEHYPYLTDNCTIFIVAAWYAQHGIIPGSQDVVALETYSRVRRNASAGITDLSNANWEGEPVSATALQLTAEQIPHWTTIQNAPLRPFASSGGIEASAHAVPMDGVEHGATAQAGPVLNDVTAQREVGIFYPPTDYAVPRLIQNLGQLSLGVIVRDSNTQTTYTNHQGEALNGQRHPLTALEGVRRRLGTRQHCHSSHTTPRLFPRPKTPLTFAPLLRSSANLGLWGCGVCGICVFRREGPAWKGIQMLFGGADVVLRGGCGGRGPN</sequence>
<feature type="region of interest" description="Disordered" evidence="1">
    <location>
        <begin position="89"/>
        <end position="235"/>
    </location>
</feature>
<protein>
    <submittedName>
        <fullName evidence="2">Uncharacterized protein</fullName>
    </submittedName>
</protein>
<feature type="compositionally biased region" description="Basic and acidic residues" evidence="1">
    <location>
        <begin position="135"/>
        <end position="152"/>
    </location>
</feature>
<evidence type="ECO:0000313" key="3">
    <source>
        <dbReference type="Proteomes" id="UP001218188"/>
    </source>
</evidence>
<dbReference type="Proteomes" id="UP001218188">
    <property type="component" value="Unassembled WGS sequence"/>
</dbReference>
<feature type="compositionally biased region" description="Low complexity" evidence="1">
    <location>
        <begin position="386"/>
        <end position="418"/>
    </location>
</feature>
<accession>A0AAD6X3H4</accession>
<dbReference type="EMBL" id="JARJCM010000036">
    <property type="protein sequence ID" value="KAJ7037613.1"/>
    <property type="molecule type" value="Genomic_DNA"/>
</dbReference>
<keyword evidence="3" id="KW-1185">Reference proteome</keyword>
<name>A0AAD6X3H4_9AGAR</name>
<feature type="region of interest" description="Disordered" evidence="1">
    <location>
        <begin position="474"/>
        <end position="509"/>
    </location>
</feature>